<name>A0A242A4C7_9ENTE</name>
<dbReference type="RefSeq" id="WP_218776628.1">
    <property type="nucleotide sequence ID" value="NZ_NGKU01000001.1"/>
</dbReference>
<sequence>MATIFTWEPENHGSALHDWLWLMTNTKKTLHQSIPKMFKLYTEYIENNARLVNPHVQKLAEKAEDIDPSKNGAAVITAFTYFHNPYFAKRWCNESYQEDFEALWTLLGE</sequence>
<dbReference type="Proteomes" id="UP000195043">
    <property type="component" value="Unassembled WGS sequence"/>
</dbReference>
<dbReference type="STRING" id="1834191.A5886_000974"/>
<evidence type="ECO:0000313" key="1">
    <source>
        <dbReference type="EMBL" id="OTN75898.1"/>
    </source>
</evidence>
<proteinExistence type="predicted"/>
<gene>
    <name evidence="1" type="ORF">A5886_000974</name>
</gene>
<dbReference type="EMBL" id="NGKU01000001">
    <property type="protein sequence ID" value="OTN75898.1"/>
    <property type="molecule type" value="Genomic_DNA"/>
</dbReference>
<protein>
    <submittedName>
        <fullName evidence="1">Uncharacterized protein</fullName>
    </submittedName>
</protein>
<evidence type="ECO:0000313" key="2">
    <source>
        <dbReference type="Proteomes" id="UP000195043"/>
    </source>
</evidence>
<dbReference type="Gene3D" id="1.10.357.10">
    <property type="entry name" value="Tetracycline Repressor, domain 2"/>
    <property type="match status" value="1"/>
</dbReference>
<dbReference type="AlphaFoldDB" id="A0A242A4C7"/>
<accession>A0A242A4C7</accession>
<reference evidence="1 2" key="1">
    <citation type="submission" date="2017-05" db="EMBL/GenBank/DDBJ databases">
        <title>The Genome Sequence of Enterococcus sp. 8G7_MSG3316.</title>
        <authorList>
            <consortium name="The Broad Institute Genomics Platform"/>
            <consortium name="The Broad Institute Genomic Center for Infectious Diseases"/>
            <person name="Earl A."/>
            <person name="Manson A."/>
            <person name="Schwartman J."/>
            <person name="Gilmore M."/>
            <person name="Abouelleil A."/>
            <person name="Cao P."/>
            <person name="Chapman S."/>
            <person name="Cusick C."/>
            <person name="Shea T."/>
            <person name="Young S."/>
            <person name="Neafsey D."/>
            <person name="Nusbaum C."/>
            <person name="Birren B."/>
        </authorList>
    </citation>
    <scope>NUCLEOTIDE SEQUENCE [LARGE SCALE GENOMIC DNA]</scope>
    <source>
        <strain evidence="1 2">8G7_MSG3316</strain>
    </source>
</reference>
<organism evidence="1 2">
    <name type="scientific">Candidatus Enterococcus testudinis</name>
    <dbReference type="NCBI Taxonomy" id="1834191"/>
    <lineage>
        <taxon>Bacteria</taxon>
        <taxon>Bacillati</taxon>
        <taxon>Bacillota</taxon>
        <taxon>Bacilli</taxon>
        <taxon>Lactobacillales</taxon>
        <taxon>Enterococcaceae</taxon>
        <taxon>Enterococcus</taxon>
    </lineage>
</organism>
<keyword evidence="2" id="KW-1185">Reference proteome</keyword>
<comment type="caution">
    <text evidence="1">The sequence shown here is derived from an EMBL/GenBank/DDBJ whole genome shotgun (WGS) entry which is preliminary data.</text>
</comment>